<organism evidence="2 3">
    <name type="scientific">Allacma fusca</name>
    <dbReference type="NCBI Taxonomy" id="39272"/>
    <lineage>
        <taxon>Eukaryota</taxon>
        <taxon>Metazoa</taxon>
        <taxon>Ecdysozoa</taxon>
        <taxon>Arthropoda</taxon>
        <taxon>Hexapoda</taxon>
        <taxon>Collembola</taxon>
        <taxon>Symphypleona</taxon>
        <taxon>Sminthuridae</taxon>
        <taxon>Allacma</taxon>
    </lineage>
</organism>
<reference evidence="2" key="1">
    <citation type="submission" date="2021-06" db="EMBL/GenBank/DDBJ databases">
        <authorList>
            <person name="Hodson N. C."/>
            <person name="Mongue J. A."/>
            <person name="Jaron S. K."/>
        </authorList>
    </citation>
    <scope>NUCLEOTIDE SEQUENCE</scope>
</reference>
<feature type="region of interest" description="Disordered" evidence="1">
    <location>
        <begin position="1"/>
        <end position="85"/>
    </location>
</feature>
<dbReference type="AlphaFoldDB" id="A0A8J2PMP4"/>
<evidence type="ECO:0000313" key="3">
    <source>
        <dbReference type="Proteomes" id="UP000708208"/>
    </source>
</evidence>
<sequence>MPEPLKQPSGADDMGPSGKDNGEEVGVLPVPGQLQAQSNNKEAPQVQLPPQGGNLDAAEDDGDRQVKEDQALQDDQSPDGALPKE</sequence>
<name>A0A8J2PMP4_9HEXA</name>
<protein>
    <submittedName>
        <fullName evidence="2">Uncharacterized protein</fullName>
    </submittedName>
</protein>
<accession>A0A8J2PMP4</accession>
<dbReference type="EMBL" id="CAJVCH010541057">
    <property type="protein sequence ID" value="CAG7826768.1"/>
    <property type="molecule type" value="Genomic_DNA"/>
</dbReference>
<keyword evidence="3" id="KW-1185">Reference proteome</keyword>
<evidence type="ECO:0000313" key="2">
    <source>
        <dbReference type="EMBL" id="CAG7826768.1"/>
    </source>
</evidence>
<comment type="caution">
    <text evidence="2">The sequence shown here is derived from an EMBL/GenBank/DDBJ whole genome shotgun (WGS) entry which is preliminary data.</text>
</comment>
<gene>
    <name evidence="2" type="ORF">AFUS01_LOCUS36807</name>
</gene>
<proteinExistence type="predicted"/>
<dbReference type="Proteomes" id="UP000708208">
    <property type="component" value="Unassembled WGS sequence"/>
</dbReference>
<evidence type="ECO:0000256" key="1">
    <source>
        <dbReference type="SAM" id="MobiDB-lite"/>
    </source>
</evidence>
<feature type="non-terminal residue" evidence="2">
    <location>
        <position position="85"/>
    </location>
</feature>